<dbReference type="AlphaFoldDB" id="A0A852ZRN6"/>
<dbReference type="RefSeq" id="WP_179789537.1">
    <property type="nucleotide sequence ID" value="NZ_BAAARR010000001.1"/>
</dbReference>
<dbReference type="InterPro" id="IPR002925">
    <property type="entry name" value="Dienelactn_hydro"/>
</dbReference>
<organism evidence="4 5">
    <name type="scientific">Actinopolymorpha rutila</name>
    <dbReference type="NCBI Taxonomy" id="446787"/>
    <lineage>
        <taxon>Bacteria</taxon>
        <taxon>Bacillati</taxon>
        <taxon>Actinomycetota</taxon>
        <taxon>Actinomycetes</taxon>
        <taxon>Propionibacteriales</taxon>
        <taxon>Actinopolymorphaceae</taxon>
        <taxon>Actinopolymorpha</taxon>
    </lineage>
</organism>
<dbReference type="InterPro" id="IPR029058">
    <property type="entry name" value="AB_hydrolase_fold"/>
</dbReference>
<dbReference type="Pfam" id="PF01738">
    <property type="entry name" value="DLH"/>
    <property type="match status" value="1"/>
</dbReference>
<evidence type="ECO:0000259" key="3">
    <source>
        <dbReference type="Pfam" id="PF01738"/>
    </source>
</evidence>
<evidence type="ECO:0000313" key="4">
    <source>
        <dbReference type="EMBL" id="NYH92069.1"/>
    </source>
</evidence>
<accession>A0A852ZRN6</accession>
<comment type="caution">
    <text evidence="4">The sequence shown here is derived from an EMBL/GenBank/DDBJ whole genome shotgun (WGS) entry which is preliminary data.</text>
</comment>
<gene>
    <name evidence="4" type="ORF">F4554_004707</name>
</gene>
<dbReference type="Proteomes" id="UP000579605">
    <property type="component" value="Unassembled WGS sequence"/>
</dbReference>
<dbReference type="GO" id="GO:0052689">
    <property type="term" value="F:carboxylic ester hydrolase activity"/>
    <property type="evidence" value="ECO:0007669"/>
    <property type="project" value="UniProtKB-ARBA"/>
</dbReference>
<protein>
    <submittedName>
        <fullName evidence="4">Dienelactone hydrolase</fullName>
    </submittedName>
</protein>
<comment type="similarity">
    <text evidence="1">Belongs to the AB hydrolase superfamily.</text>
</comment>
<reference evidence="4 5" key="1">
    <citation type="submission" date="2020-07" db="EMBL/GenBank/DDBJ databases">
        <title>Sequencing the genomes of 1000 actinobacteria strains.</title>
        <authorList>
            <person name="Klenk H.-P."/>
        </authorList>
    </citation>
    <scope>NUCLEOTIDE SEQUENCE [LARGE SCALE GENOMIC DNA]</scope>
    <source>
        <strain evidence="4 5">DSM 18448</strain>
    </source>
</reference>
<dbReference type="SUPFAM" id="SSF53474">
    <property type="entry name" value="alpha/beta-Hydrolases"/>
    <property type="match status" value="1"/>
</dbReference>
<dbReference type="InterPro" id="IPR050261">
    <property type="entry name" value="FrsA_esterase"/>
</dbReference>
<proteinExistence type="inferred from homology"/>
<name>A0A852ZRN6_9ACTN</name>
<dbReference type="Gene3D" id="3.40.50.1820">
    <property type="entry name" value="alpha/beta hydrolase"/>
    <property type="match status" value="1"/>
</dbReference>
<feature type="domain" description="Dienelactone hydrolase" evidence="3">
    <location>
        <begin position="144"/>
        <end position="265"/>
    </location>
</feature>
<evidence type="ECO:0000256" key="1">
    <source>
        <dbReference type="ARBA" id="ARBA00008645"/>
    </source>
</evidence>
<sequence length="382" mass="42102">MSYLWYWPDGGWDFAAWKSRQSWEPVVSEQSGSAEPLPLFADCPPGKRLERWEQARAGWQAVSAEVLGSVNDVPPATMSWEYLGDEFVVTPPAPGHSYAMRRLRYPLTDDEWGYAWLLTPRDPTGHAGTEPRPAVVALHQTTASGKAEVVGLETTGNTSHVQYAAELAARGFVVLAPDAIAFGERQAGHTNAHYRSAEEFFAAHPDGSVMAKMAFDVSRAVDLLQVLPQADARRVGCIGHSHGAYGTLFAMLAEPRIAAGVASCGLNLLRRDPSRHRWWRQTALIPRLGLYAPAVEQTPLDFHHWLALVAPRPLMVVAGRRDAIFPDVGEARWLDQVREVYAAYGADGSFVPWVFDGPHTFPPAARRQAYRMLAGVLDLPES</sequence>
<keyword evidence="5" id="KW-1185">Reference proteome</keyword>
<dbReference type="EMBL" id="JACBZH010000001">
    <property type="protein sequence ID" value="NYH92069.1"/>
    <property type="molecule type" value="Genomic_DNA"/>
</dbReference>
<dbReference type="PANTHER" id="PTHR22946:SF9">
    <property type="entry name" value="POLYKETIDE TRANSFERASE AF380"/>
    <property type="match status" value="1"/>
</dbReference>
<keyword evidence="2 4" id="KW-0378">Hydrolase</keyword>
<evidence type="ECO:0000256" key="2">
    <source>
        <dbReference type="ARBA" id="ARBA00022801"/>
    </source>
</evidence>
<evidence type="ECO:0000313" key="5">
    <source>
        <dbReference type="Proteomes" id="UP000579605"/>
    </source>
</evidence>
<dbReference type="PANTHER" id="PTHR22946">
    <property type="entry name" value="DIENELACTONE HYDROLASE DOMAIN-CONTAINING PROTEIN-RELATED"/>
    <property type="match status" value="1"/>
</dbReference>